<evidence type="ECO:0000256" key="5">
    <source>
        <dbReference type="ARBA" id="ARBA00023242"/>
    </source>
</evidence>
<keyword evidence="5" id="KW-0539">Nucleus</keyword>
<sequence>LTISDFSHTAVGSLAEWLADHSIMLAGALRLVLQALSNADLSVSTVSTLKRICRECRHHLRPHANDILTASQEVLVKQIHKTTQIMWLMQALGYLLSSLPDEEILGKLLSLLSPHIQQLERLANETVVVVLQQVFPLIQTLLSKWLKETEVVTAACAVFEKSLKTLIRDFAPLVGQLCELIGQLFSSYPQACALDLTRQLVHVFACEKEHFPPIAALLELVTSITMAIFQHGAQDHPDVADSFMQLHTQVMKRKPDVYLTGGLDIKVVFYCGILSFKFPETPTVKSTCLLFVSQYLIKTKSIGGQSRGLLEHQSEVMFSVSRYCPTLLSLQLRDALQPPGFPSALLTPEQKEHFCQQVLRYRWKMRDVIKEFSLLCQGLPGVEYAASY</sequence>
<evidence type="ECO:0000256" key="4">
    <source>
        <dbReference type="ARBA" id="ARBA00022927"/>
    </source>
</evidence>
<dbReference type="SUPFAM" id="SSF48371">
    <property type="entry name" value="ARM repeat"/>
    <property type="match status" value="1"/>
</dbReference>
<dbReference type="GO" id="GO:0005634">
    <property type="term" value="C:nucleus"/>
    <property type="evidence" value="ECO:0007669"/>
    <property type="project" value="UniProtKB-SubCell"/>
</dbReference>
<evidence type="ECO:0000313" key="7">
    <source>
        <dbReference type="Proteomes" id="UP000694621"/>
    </source>
</evidence>
<dbReference type="PANTHER" id="PTHR12363">
    <property type="entry name" value="TRANSPORTIN 3 AND IMPORTIN 13"/>
    <property type="match status" value="1"/>
</dbReference>
<dbReference type="InterPro" id="IPR057942">
    <property type="entry name" value="TPR_TNPO3_IPO13_3rd"/>
</dbReference>
<dbReference type="InterPro" id="IPR016024">
    <property type="entry name" value="ARM-type_fold"/>
</dbReference>
<proteinExistence type="inferred from homology"/>
<evidence type="ECO:0000313" key="6">
    <source>
        <dbReference type="Ensembl" id="ENSAMXP00005052350.1"/>
    </source>
</evidence>
<protein>
    <submittedName>
        <fullName evidence="6">Si:ch73-182a11.2</fullName>
    </submittedName>
</protein>
<dbReference type="Pfam" id="PF18786">
    <property type="entry name" value="Importin_rep_2"/>
    <property type="match status" value="1"/>
</dbReference>
<dbReference type="Ensembl" id="ENSAMXT00005056642.1">
    <property type="protein sequence ID" value="ENSAMXP00005052350.1"/>
    <property type="gene ID" value="ENSAMXG00005023567.1"/>
</dbReference>
<dbReference type="Proteomes" id="UP000694621">
    <property type="component" value="Unplaced"/>
</dbReference>
<dbReference type="Pfam" id="PF24139">
    <property type="entry name" value="TPR_TNPO3_IPO13_4th"/>
    <property type="match status" value="1"/>
</dbReference>
<evidence type="ECO:0000256" key="1">
    <source>
        <dbReference type="ARBA" id="ARBA00004123"/>
    </source>
</evidence>
<dbReference type="GO" id="GO:0005737">
    <property type="term" value="C:cytoplasm"/>
    <property type="evidence" value="ECO:0007669"/>
    <property type="project" value="TreeGrafter"/>
</dbReference>
<accession>A0A8B9LR55</accession>
<dbReference type="Gene3D" id="1.25.10.10">
    <property type="entry name" value="Leucine-rich Repeat Variant"/>
    <property type="match status" value="2"/>
</dbReference>
<dbReference type="InterPro" id="IPR011989">
    <property type="entry name" value="ARM-like"/>
</dbReference>
<dbReference type="Pfam" id="PF24140">
    <property type="entry name" value="TPR_TNPO3_IPO13_3rd"/>
    <property type="match status" value="1"/>
</dbReference>
<dbReference type="PANTHER" id="PTHR12363:SF33">
    <property type="entry name" value="IMPORTIN-13"/>
    <property type="match status" value="1"/>
</dbReference>
<evidence type="ECO:0000256" key="3">
    <source>
        <dbReference type="ARBA" id="ARBA00022448"/>
    </source>
</evidence>
<reference evidence="6" key="1">
    <citation type="submission" date="2025-08" db="UniProtKB">
        <authorList>
            <consortium name="Ensembl"/>
        </authorList>
    </citation>
    <scope>IDENTIFICATION</scope>
</reference>
<dbReference type="GO" id="GO:0006606">
    <property type="term" value="P:protein import into nucleus"/>
    <property type="evidence" value="ECO:0007669"/>
    <property type="project" value="TreeGrafter"/>
</dbReference>
<keyword evidence="3" id="KW-0813">Transport</keyword>
<dbReference type="InterPro" id="IPR058537">
    <property type="entry name" value="TPR_TNPO3_IPO13_4th"/>
</dbReference>
<comment type="similarity">
    <text evidence="2">Belongs to the importin beta family.</text>
</comment>
<dbReference type="InterPro" id="IPR040944">
    <property type="entry name" value="Importin_rep_2"/>
</dbReference>
<keyword evidence="4" id="KW-0653">Protein transport</keyword>
<name>A0A8B9LR55_ASTMX</name>
<dbReference type="AlphaFoldDB" id="A0A8B9LR55"/>
<dbReference type="InterPro" id="IPR051345">
    <property type="entry name" value="Importin_beta-like_NTR"/>
</dbReference>
<organism evidence="6 7">
    <name type="scientific">Astyanax mexicanus</name>
    <name type="common">Blind cave fish</name>
    <name type="synonym">Astyanax fasciatus mexicanus</name>
    <dbReference type="NCBI Taxonomy" id="7994"/>
    <lineage>
        <taxon>Eukaryota</taxon>
        <taxon>Metazoa</taxon>
        <taxon>Chordata</taxon>
        <taxon>Craniata</taxon>
        <taxon>Vertebrata</taxon>
        <taxon>Euteleostomi</taxon>
        <taxon>Actinopterygii</taxon>
        <taxon>Neopterygii</taxon>
        <taxon>Teleostei</taxon>
        <taxon>Ostariophysi</taxon>
        <taxon>Characiformes</taxon>
        <taxon>Characoidei</taxon>
        <taxon>Acestrorhamphidae</taxon>
        <taxon>Acestrorhamphinae</taxon>
        <taxon>Astyanax</taxon>
    </lineage>
</organism>
<evidence type="ECO:0000256" key="2">
    <source>
        <dbReference type="ARBA" id="ARBA00007991"/>
    </source>
</evidence>
<comment type="subcellular location">
    <subcellularLocation>
        <location evidence="1">Nucleus</location>
    </subcellularLocation>
</comment>